<name>A0A9D2T7K3_9FIRM</name>
<dbReference type="AlphaFoldDB" id="A0A9D2T7K3"/>
<dbReference type="Proteomes" id="UP000823883">
    <property type="component" value="Unassembled WGS sequence"/>
</dbReference>
<dbReference type="EMBL" id="DWWL01000051">
    <property type="protein sequence ID" value="HJC48015.1"/>
    <property type="molecule type" value="Genomic_DNA"/>
</dbReference>
<protein>
    <submittedName>
        <fullName evidence="1">Uncharacterized protein</fullName>
    </submittedName>
</protein>
<gene>
    <name evidence="1" type="ORF">IAA04_08180</name>
</gene>
<sequence length="149" mass="15746">MALKTDYKDAMFDGDRKYRITANADGTSRISDETEYTQEGDFFGANDVNATNKAVNHLNHTTQVTLTAAGWTGSAAPYTQTVDVEGASEEMEAILVSALASGADLDTQKAYSKAFGIISSGTAELGDGTATFRVYKKPATDCVVGLKGV</sequence>
<accession>A0A9D2T7K3</accession>
<proteinExistence type="predicted"/>
<reference evidence="1" key="1">
    <citation type="journal article" date="2021" name="PeerJ">
        <title>Extensive microbial diversity within the chicken gut microbiome revealed by metagenomics and culture.</title>
        <authorList>
            <person name="Gilroy R."/>
            <person name="Ravi A."/>
            <person name="Getino M."/>
            <person name="Pursley I."/>
            <person name="Horton D.L."/>
            <person name="Alikhan N.F."/>
            <person name="Baker D."/>
            <person name="Gharbi K."/>
            <person name="Hall N."/>
            <person name="Watson M."/>
            <person name="Adriaenssens E.M."/>
            <person name="Foster-Nyarko E."/>
            <person name="Jarju S."/>
            <person name="Secka A."/>
            <person name="Antonio M."/>
            <person name="Oren A."/>
            <person name="Chaudhuri R.R."/>
            <person name="La Ragione R."/>
            <person name="Hildebrand F."/>
            <person name="Pallen M.J."/>
        </authorList>
    </citation>
    <scope>NUCLEOTIDE SEQUENCE</scope>
    <source>
        <strain evidence="1">CHK183-5548</strain>
    </source>
</reference>
<evidence type="ECO:0000313" key="1">
    <source>
        <dbReference type="EMBL" id="HJC48015.1"/>
    </source>
</evidence>
<reference evidence="1" key="2">
    <citation type="submission" date="2021-04" db="EMBL/GenBank/DDBJ databases">
        <authorList>
            <person name="Gilroy R."/>
        </authorList>
    </citation>
    <scope>NUCLEOTIDE SEQUENCE</scope>
    <source>
        <strain evidence="1">CHK183-5548</strain>
    </source>
</reference>
<evidence type="ECO:0000313" key="2">
    <source>
        <dbReference type="Proteomes" id="UP000823883"/>
    </source>
</evidence>
<comment type="caution">
    <text evidence="1">The sequence shown here is derived from an EMBL/GenBank/DDBJ whole genome shotgun (WGS) entry which is preliminary data.</text>
</comment>
<organism evidence="1 2">
    <name type="scientific">Candidatus Lachnoclostridium pullistercoris</name>
    <dbReference type="NCBI Taxonomy" id="2838632"/>
    <lineage>
        <taxon>Bacteria</taxon>
        <taxon>Bacillati</taxon>
        <taxon>Bacillota</taxon>
        <taxon>Clostridia</taxon>
        <taxon>Lachnospirales</taxon>
        <taxon>Lachnospiraceae</taxon>
    </lineage>
</organism>